<dbReference type="PROSITE" id="PS51412">
    <property type="entry name" value="MACPF_2"/>
    <property type="match status" value="1"/>
</dbReference>
<feature type="compositionally biased region" description="Acidic residues" evidence="1">
    <location>
        <begin position="196"/>
        <end position="210"/>
    </location>
</feature>
<accession>A0AAD8UUM6</accession>
<dbReference type="AlphaFoldDB" id="A0AAD8UUM6"/>
<keyword evidence="5" id="KW-1185">Reference proteome</keyword>
<keyword evidence="2" id="KW-0732">Signal</keyword>
<feature type="compositionally biased region" description="Basic and acidic residues" evidence="1">
    <location>
        <begin position="62"/>
        <end position="73"/>
    </location>
</feature>
<feature type="compositionally biased region" description="Basic residues" evidence="1">
    <location>
        <begin position="122"/>
        <end position="131"/>
    </location>
</feature>
<sequence>MKNLYLIASVVSLGLFPTLAFHLHTGDGVDSTTGASLLQSSKWASSVDSHGDDDDEVNGSIPERRHIHADNHSKIPPVGKGVKDRKRNSAYRRNRRRKDEQDPSRRRNNRRRTNGEENVATRGRKPARKVIKVPVKGSDIYSMEPIRKSTGKRASRKNKRRANKRTEQSSENVSNATVPTDSSEQPITETRGSKDEEVDFLDILNAEDEESKSRDEKQTQSRMRTKTSNGMQRDALIMTKPYHEKFNPTHDSEDTSHAVVIAPRHQTEYEGGEYGTLEANEATDEASDDESDEYGDIFNDGKVTNTPMRGTLSGIKAAQYIPWDSENDLLRGGLSKKPLPFDNESVSTVDNAEAAEDMDGIDMLFETINDGNQGDTLFTDPINEDNSIISAKQNDGDLLTGDYLFDDYIDDDDIEMYYDDDDDEGEDVYKYYSPLGLEYLGAGYDLIKGNPLGDTITLLDPGFRANIIQMHWIKDQESISSSMKYIQAKGSWIRSYVSCHKGDSITEVGSEDAIKRSLTADASVSSELPGDTAKFAASAGFNSLKNAEKKKGHKSYVSKSYCFNYVAGIPTSLKWDLTLAVNAALDTLPTAFKYEDGELNCSPSDYRIDPSKQSCSDLGVQKWMKFFSIFGTHVTTKVYLGGKLVTLMETNANQEEELSSRGLDVKVALSAQIDSSTVSASAGTTLQTVDESKSMALGSHNSTFVLGGDIYGDGLGLPFDTWAASVANFSMPIKAEFTPISIFINQKYKDAYNEAYLYYGKVLVGETRD</sequence>
<evidence type="ECO:0000256" key="2">
    <source>
        <dbReference type="SAM" id="SignalP"/>
    </source>
</evidence>
<feature type="compositionally biased region" description="Polar residues" evidence="1">
    <location>
        <begin position="220"/>
        <end position="229"/>
    </location>
</feature>
<evidence type="ECO:0000313" key="4">
    <source>
        <dbReference type="EMBL" id="KAK1443819.1"/>
    </source>
</evidence>
<comment type="caution">
    <text evidence="4">The sequence shown here is derived from an EMBL/GenBank/DDBJ whole genome shotgun (WGS) entry which is preliminary data.</text>
</comment>
<evidence type="ECO:0000313" key="5">
    <source>
        <dbReference type="Proteomes" id="UP001230268"/>
    </source>
</evidence>
<name>A0AAD8UUM6_BABGI</name>
<feature type="compositionally biased region" description="Basic residues" evidence="1">
    <location>
        <begin position="149"/>
        <end position="163"/>
    </location>
</feature>
<dbReference type="Pfam" id="PF01823">
    <property type="entry name" value="MACPF"/>
    <property type="match status" value="1"/>
</dbReference>
<feature type="chain" id="PRO_5041953486" description="MACPF domain-containing protein" evidence="2">
    <location>
        <begin position="21"/>
        <end position="769"/>
    </location>
</feature>
<feature type="signal peptide" evidence="2">
    <location>
        <begin position="1"/>
        <end position="20"/>
    </location>
</feature>
<feature type="compositionally biased region" description="Polar residues" evidence="1">
    <location>
        <begin position="169"/>
        <end position="190"/>
    </location>
</feature>
<dbReference type="Proteomes" id="UP001230268">
    <property type="component" value="Unassembled WGS sequence"/>
</dbReference>
<dbReference type="InterPro" id="IPR020864">
    <property type="entry name" value="MACPF"/>
</dbReference>
<feature type="compositionally biased region" description="Basic residues" evidence="1">
    <location>
        <begin position="83"/>
        <end position="96"/>
    </location>
</feature>
<proteinExistence type="predicted"/>
<dbReference type="SMART" id="SM00457">
    <property type="entry name" value="MACPF"/>
    <property type="match status" value="1"/>
</dbReference>
<organism evidence="4 5">
    <name type="scientific">Babesia gibsoni</name>
    <dbReference type="NCBI Taxonomy" id="33632"/>
    <lineage>
        <taxon>Eukaryota</taxon>
        <taxon>Sar</taxon>
        <taxon>Alveolata</taxon>
        <taxon>Apicomplexa</taxon>
        <taxon>Aconoidasida</taxon>
        <taxon>Piroplasmida</taxon>
        <taxon>Babesiidae</taxon>
        <taxon>Babesia</taxon>
    </lineage>
</organism>
<evidence type="ECO:0000259" key="3">
    <source>
        <dbReference type="PROSITE" id="PS51412"/>
    </source>
</evidence>
<protein>
    <recommendedName>
        <fullName evidence="3">MACPF domain-containing protein</fullName>
    </recommendedName>
</protein>
<reference evidence="4" key="1">
    <citation type="submission" date="2023-08" db="EMBL/GenBank/DDBJ databases">
        <title>Draft sequence of the Babesia gibsoni genome.</title>
        <authorList>
            <person name="Yamagishi J.Y."/>
            <person name="Xuan X.X."/>
        </authorList>
    </citation>
    <scope>NUCLEOTIDE SEQUENCE</scope>
    <source>
        <strain evidence="4">Azabu</strain>
    </source>
</reference>
<dbReference type="EMBL" id="JAVEPI010000002">
    <property type="protein sequence ID" value="KAK1443819.1"/>
    <property type="molecule type" value="Genomic_DNA"/>
</dbReference>
<feature type="domain" description="MACPF" evidence="3">
    <location>
        <begin position="423"/>
        <end position="769"/>
    </location>
</feature>
<gene>
    <name evidence="4" type="ORF">BgAZ_206950</name>
</gene>
<feature type="region of interest" description="Disordered" evidence="1">
    <location>
        <begin position="44"/>
        <end position="229"/>
    </location>
</feature>
<evidence type="ECO:0000256" key="1">
    <source>
        <dbReference type="SAM" id="MobiDB-lite"/>
    </source>
</evidence>